<accession>A0AAE8FQ19</accession>
<keyword evidence="1" id="KW-0812">Transmembrane</keyword>
<dbReference type="AlphaFoldDB" id="A0AAE8FQ19"/>
<reference evidence="2 3" key="1">
    <citation type="submission" date="2018-11" db="EMBL/GenBank/DDBJ databases">
        <title>Draft genome sequences of potential pathogenic Clostridium perfringens from environmental surface water in the North West Province, South Africa.</title>
        <authorList>
            <person name="Fourie J.C.J."/>
            <person name="Sanko T.J."/>
            <person name="Bezuidenhout C."/>
            <person name="Mienie C."/>
            <person name="Adeleke R."/>
        </authorList>
    </citation>
    <scope>NUCLEOTIDE SEQUENCE [LARGE SCALE GENOMIC DNA]</scope>
    <source>
        <strain evidence="2 3">SC4-C13</strain>
    </source>
</reference>
<comment type="caution">
    <text evidence="2">The sequence shown here is derived from an EMBL/GenBank/DDBJ whole genome shotgun (WGS) entry which is preliminary data.</text>
</comment>
<dbReference type="PANTHER" id="PTHR35531:SF1">
    <property type="entry name" value="INNER MEMBRANE PROTEIN YBCI-RELATED"/>
    <property type="match status" value="1"/>
</dbReference>
<feature type="transmembrane region" description="Helical" evidence="1">
    <location>
        <begin position="112"/>
        <end position="131"/>
    </location>
</feature>
<evidence type="ECO:0000313" key="2">
    <source>
        <dbReference type="EMBL" id="RQN22934.1"/>
    </source>
</evidence>
<dbReference type="RefSeq" id="WP_124228925.1">
    <property type="nucleotide sequence ID" value="NZ_JACOGR010000019.1"/>
</dbReference>
<dbReference type="PANTHER" id="PTHR35531">
    <property type="entry name" value="INNER MEMBRANE PROTEIN YBCI-RELATED"/>
    <property type="match status" value="1"/>
</dbReference>
<dbReference type="Proteomes" id="UP000273641">
    <property type="component" value="Unassembled WGS sequence"/>
</dbReference>
<evidence type="ECO:0000256" key="1">
    <source>
        <dbReference type="SAM" id="Phobius"/>
    </source>
</evidence>
<feature type="transmembrane region" description="Helical" evidence="1">
    <location>
        <begin position="52"/>
        <end position="70"/>
    </location>
</feature>
<dbReference type="Pfam" id="PF04307">
    <property type="entry name" value="YdjM"/>
    <property type="match status" value="1"/>
</dbReference>
<dbReference type="InterPro" id="IPR007404">
    <property type="entry name" value="YdjM-like"/>
</dbReference>
<proteinExistence type="predicted"/>
<name>A0AAE8FQ19_CLOPF</name>
<keyword evidence="2" id="KW-0378">Hydrolase</keyword>
<dbReference type="GO" id="GO:0016787">
    <property type="term" value="F:hydrolase activity"/>
    <property type="evidence" value="ECO:0007669"/>
    <property type="project" value="UniProtKB-KW"/>
</dbReference>
<keyword evidence="1" id="KW-1133">Transmembrane helix</keyword>
<gene>
    <name evidence="2" type="ORF">EHZ11_14935</name>
</gene>
<organism evidence="2 3">
    <name type="scientific">Clostridium perfringens</name>
    <dbReference type="NCBI Taxonomy" id="1502"/>
    <lineage>
        <taxon>Bacteria</taxon>
        <taxon>Bacillati</taxon>
        <taxon>Bacillota</taxon>
        <taxon>Clostridia</taxon>
        <taxon>Eubacteriales</taxon>
        <taxon>Clostridiaceae</taxon>
        <taxon>Clostridium</taxon>
    </lineage>
</organism>
<evidence type="ECO:0000313" key="3">
    <source>
        <dbReference type="Proteomes" id="UP000273641"/>
    </source>
</evidence>
<sequence>MMKPTHLAIAGVAAIPLFKYGFVEPIAFGGLMGAVAPDWDIYLSFFGMEHRTWTHSILALVLSTILFMYINKSLGILWGVSYTTHLLADSFTKMGVPYLYPFKHKYFGPKKIRSCGAEDMLLFLIFFYLLIELIR</sequence>
<keyword evidence="1" id="KW-0472">Membrane</keyword>
<dbReference type="EMBL" id="RQNR01000012">
    <property type="protein sequence ID" value="RQN22934.1"/>
    <property type="molecule type" value="Genomic_DNA"/>
</dbReference>
<protein>
    <submittedName>
        <fullName evidence="2">Metal-dependent hydrolase</fullName>
    </submittedName>
</protein>